<gene>
    <name evidence="1" type="ORF">JG687_00015966</name>
</gene>
<dbReference type="EMBL" id="JAENGZ010001511">
    <property type="protein sequence ID" value="KAG6947653.1"/>
    <property type="molecule type" value="Genomic_DNA"/>
</dbReference>
<sequence>MPTSKLVINSTEWAEAPQQPDYASCGVLVVTQAHNLLTGNTERQSYSVSKNDVKVMCLRMERAMAKPDSDKKVKSTKS</sequence>
<evidence type="ECO:0008006" key="3">
    <source>
        <dbReference type="Google" id="ProtNLM"/>
    </source>
</evidence>
<accession>A0A8T1TVG9</accession>
<evidence type="ECO:0000313" key="2">
    <source>
        <dbReference type="Proteomes" id="UP000688947"/>
    </source>
</evidence>
<proteinExistence type="predicted"/>
<dbReference type="AlphaFoldDB" id="A0A8T1TVG9"/>
<dbReference type="VEuPathDB" id="FungiDB:PC110_g22036"/>
<comment type="caution">
    <text evidence="1">The sequence shown here is derived from an EMBL/GenBank/DDBJ whole genome shotgun (WGS) entry which is preliminary data.</text>
</comment>
<name>A0A8T1TVG9_9STRA</name>
<reference evidence="1" key="1">
    <citation type="submission" date="2021-01" db="EMBL/GenBank/DDBJ databases">
        <title>Phytophthora aleatoria, a newly-described species from Pinus radiata is distinct from Phytophthora cactorum isolates based on comparative genomics.</title>
        <authorList>
            <person name="Mcdougal R."/>
            <person name="Panda P."/>
            <person name="Williams N."/>
            <person name="Studholme D.J."/>
        </authorList>
    </citation>
    <scope>NUCLEOTIDE SEQUENCE</scope>
    <source>
        <strain evidence="1">NZFS 3830</strain>
    </source>
</reference>
<organism evidence="1 2">
    <name type="scientific">Phytophthora cactorum</name>
    <dbReference type="NCBI Taxonomy" id="29920"/>
    <lineage>
        <taxon>Eukaryota</taxon>
        <taxon>Sar</taxon>
        <taxon>Stramenopiles</taxon>
        <taxon>Oomycota</taxon>
        <taxon>Peronosporomycetes</taxon>
        <taxon>Peronosporales</taxon>
        <taxon>Peronosporaceae</taxon>
        <taxon>Phytophthora</taxon>
    </lineage>
</organism>
<dbReference type="OrthoDB" id="109811at2759"/>
<evidence type="ECO:0000313" key="1">
    <source>
        <dbReference type="EMBL" id="KAG6947653.1"/>
    </source>
</evidence>
<protein>
    <recommendedName>
        <fullName evidence="3">Ubiquitin-like protease family profile domain-containing protein</fullName>
    </recommendedName>
</protein>
<dbReference type="Proteomes" id="UP000688947">
    <property type="component" value="Unassembled WGS sequence"/>
</dbReference>